<feature type="transmembrane region" description="Helical" evidence="1">
    <location>
        <begin position="75"/>
        <end position="93"/>
    </location>
</feature>
<name>A0ABR9CKT7_9HYPH</name>
<dbReference type="Proteomes" id="UP000632063">
    <property type="component" value="Unassembled WGS sequence"/>
</dbReference>
<reference evidence="2 3" key="2">
    <citation type="journal article" date="2021" name="Int. J. Syst. Evol. Microbiol.">
        <title>Roseibium litorale sp. nov., isolated from a tidal flat sediment and proposal for the reclassification of Labrenzia polysiphoniae as Roseibium polysiphoniae comb. nov.</title>
        <authorList>
            <person name="Liu Y."/>
            <person name="Pei T."/>
            <person name="Du J."/>
            <person name="Chao M."/>
            <person name="Deng M.R."/>
            <person name="Zhu H."/>
        </authorList>
    </citation>
    <scope>NUCLEOTIDE SEQUENCE [LARGE SCALE GENOMIC DNA]</scope>
    <source>
        <strain evidence="2 3">4C16A</strain>
    </source>
</reference>
<sequence>MQYAVAYLSTVVVFLLIDFVWLSKVATKFYFDRIGHLMMDKPNLMAAAIFYAVYVVGLVIFAVSPALSSGRMTTALIYGALFGFFTYATYDMTNYATLRGWPLPVVMLDISWGVLISVVSAAAGFYLTRMFTAS</sequence>
<dbReference type="InterPro" id="IPR018687">
    <property type="entry name" value="DUF2177_membr"/>
</dbReference>
<feature type="transmembrane region" description="Helical" evidence="1">
    <location>
        <begin position="44"/>
        <end position="63"/>
    </location>
</feature>
<accession>A0ABR9CKT7</accession>
<keyword evidence="1" id="KW-0812">Transmembrane</keyword>
<evidence type="ECO:0000313" key="2">
    <source>
        <dbReference type="EMBL" id="MBD8891363.1"/>
    </source>
</evidence>
<evidence type="ECO:0000256" key="1">
    <source>
        <dbReference type="SAM" id="Phobius"/>
    </source>
</evidence>
<dbReference type="RefSeq" id="WP_192147492.1">
    <property type="nucleotide sequence ID" value="NZ_JACYXI010000003.1"/>
</dbReference>
<keyword evidence="3" id="KW-1185">Reference proteome</keyword>
<evidence type="ECO:0000313" key="3">
    <source>
        <dbReference type="Proteomes" id="UP000632063"/>
    </source>
</evidence>
<dbReference type="EMBL" id="JACYXI010000003">
    <property type="protein sequence ID" value="MBD8891363.1"/>
    <property type="molecule type" value="Genomic_DNA"/>
</dbReference>
<proteinExistence type="predicted"/>
<keyword evidence="1" id="KW-0472">Membrane</keyword>
<feature type="transmembrane region" description="Helical" evidence="1">
    <location>
        <begin position="6"/>
        <end position="23"/>
    </location>
</feature>
<comment type="caution">
    <text evidence="2">The sequence shown here is derived from an EMBL/GenBank/DDBJ whole genome shotgun (WGS) entry which is preliminary data.</text>
</comment>
<gene>
    <name evidence="2" type="ORF">IG616_07390</name>
</gene>
<organism evidence="2 3">
    <name type="scientific">Roseibium litorale</name>
    <dbReference type="NCBI Taxonomy" id="2803841"/>
    <lineage>
        <taxon>Bacteria</taxon>
        <taxon>Pseudomonadati</taxon>
        <taxon>Pseudomonadota</taxon>
        <taxon>Alphaproteobacteria</taxon>
        <taxon>Hyphomicrobiales</taxon>
        <taxon>Stappiaceae</taxon>
        <taxon>Roseibium</taxon>
    </lineage>
</organism>
<keyword evidence="1" id="KW-1133">Transmembrane helix</keyword>
<protein>
    <submittedName>
        <fullName evidence="2">DUF2177 family protein</fullName>
    </submittedName>
</protein>
<dbReference type="Pfam" id="PF09945">
    <property type="entry name" value="DUF2177"/>
    <property type="match status" value="1"/>
</dbReference>
<feature type="transmembrane region" description="Helical" evidence="1">
    <location>
        <begin position="105"/>
        <end position="127"/>
    </location>
</feature>
<reference evidence="3" key="1">
    <citation type="submission" date="2020-09" db="EMBL/GenBank/DDBJ databases">
        <title>The genome sequence of strain Labrenzia suaedae 4C16A.</title>
        <authorList>
            <person name="Liu Y."/>
        </authorList>
    </citation>
    <scope>NUCLEOTIDE SEQUENCE [LARGE SCALE GENOMIC DNA]</scope>
    <source>
        <strain evidence="3">4C16A</strain>
    </source>
</reference>